<name>A0AAJ0FXB5_9HYPO</name>
<feature type="compositionally biased region" description="Polar residues" evidence="1">
    <location>
        <begin position="234"/>
        <end position="250"/>
    </location>
</feature>
<dbReference type="AlphaFoldDB" id="A0AAJ0FXB5"/>
<evidence type="ECO:0000313" key="3">
    <source>
        <dbReference type="Proteomes" id="UP001251528"/>
    </source>
</evidence>
<evidence type="ECO:0000313" key="2">
    <source>
        <dbReference type="EMBL" id="KAK2594778.1"/>
    </source>
</evidence>
<sequence length="269" mass="29592">MLILEPTLCSHATQALSHYSVNGERRSGHHAVPNILVHCMLSEMFPSEFLDNPWYAAGSPDPYAIVEIPRSYVSVEFLIFVGFTPEAALVIWNSQQDAKCRACDFRRHIVSHIRDKAQGLHKTIIRQSWVDGLMALGVNQWFVWYILRGCSIASACNAGNGDPTPWLERHIEHTARFLDKLSVSLPVVHWVLTMRAQPGAAKTVGASALKAIALKTKLEEQPLGALPPQPSDEGGNQTRGDPQSYSRSGDGTSGGYYGPLETSEGGIEW</sequence>
<proteinExistence type="predicted"/>
<protein>
    <submittedName>
        <fullName evidence="2">Uncharacterized protein</fullName>
    </submittedName>
</protein>
<accession>A0AAJ0FXB5</accession>
<keyword evidence="3" id="KW-1185">Reference proteome</keyword>
<dbReference type="Proteomes" id="UP001251528">
    <property type="component" value="Unassembled WGS sequence"/>
</dbReference>
<dbReference type="EMBL" id="JASWJB010000156">
    <property type="protein sequence ID" value="KAK2594778.1"/>
    <property type="molecule type" value="Genomic_DNA"/>
</dbReference>
<comment type="caution">
    <text evidence="2">The sequence shown here is derived from an EMBL/GenBank/DDBJ whole genome shotgun (WGS) entry which is preliminary data.</text>
</comment>
<organism evidence="2 3">
    <name type="scientific">Conoideocrella luteorostrata</name>
    <dbReference type="NCBI Taxonomy" id="1105319"/>
    <lineage>
        <taxon>Eukaryota</taxon>
        <taxon>Fungi</taxon>
        <taxon>Dikarya</taxon>
        <taxon>Ascomycota</taxon>
        <taxon>Pezizomycotina</taxon>
        <taxon>Sordariomycetes</taxon>
        <taxon>Hypocreomycetidae</taxon>
        <taxon>Hypocreales</taxon>
        <taxon>Clavicipitaceae</taxon>
        <taxon>Conoideocrella</taxon>
    </lineage>
</organism>
<reference evidence="2" key="1">
    <citation type="submission" date="2023-06" db="EMBL/GenBank/DDBJ databases">
        <title>Conoideocrella luteorostrata (Hypocreales: Clavicipitaceae), a potential biocontrol fungus for elongate hemlock scale in United States Christmas tree production areas.</title>
        <authorList>
            <person name="Barrett H."/>
            <person name="Lovett B."/>
            <person name="Macias A.M."/>
            <person name="Stajich J.E."/>
            <person name="Kasson M.T."/>
        </authorList>
    </citation>
    <scope>NUCLEOTIDE SEQUENCE</scope>
    <source>
        <strain evidence="2">ARSEF 14590</strain>
    </source>
</reference>
<evidence type="ECO:0000256" key="1">
    <source>
        <dbReference type="SAM" id="MobiDB-lite"/>
    </source>
</evidence>
<feature type="region of interest" description="Disordered" evidence="1">
    <location>
        <begin position="220"/>
        <end position="269"/>
    </location>
</feature>
<gene>
    <name evidence="2" type="ORF">QQS21_007525</name>
</gene>